<evidence type="ECO:0000256" key="1">
    <source>
        <dbReference type="SAM" id="MobiDB-lite"/>
    </source>
</evidence>
<organism evidence="3 4">
    <name type="scientific">Mahella australiensis (strain DSM 15567 / CIP 107919 / 50-1 BON)</name>
    <dbReference type="NCBI Taxonomy" id="697281"/>
    <lineage>
        <taxon>Bacteria</taxon>
        <taxon>Bacillati</taxon>
        <taxon>Bacillota</taxon>
        <taxon>Clostridia</taxon>
        <taxon>Thermoanaerobacterales</taxon>
        <taxon>Thermoanaerobacterales Family IV. Incertae Sedis</taxon>
        <taxon>Mahella</taxon>
    </lineage>
</organism>
<keyword evidence="4" id="KW-1185">Reference proteome</keyword>
<dbReference type="PROSITE" id="PS51257">
    <property type="entry name" value="PROKAR_LIPOPROTEIN"/>
    <property type="match status" value="1"/>
</dbReference>
<dbReference type="PANTHER" id="PTHR43649:SF11">
    <property type="entry name" value="ABC TRANSPORTER SUBSTRATE-BINDING PROTEIN YESO-RELATED"/>
    <property type="match status" value="1"/>
</dbReference>
<dbReference type="EMBL" id="CP002360">
    <property type="protein sequence ID" value="AEE95358.1"/>
    <property type="molecule type" value="Genomic_DNA"/>
</dbReference>
<feature type="chain" id="PRO_5039047102" evidence="2">
    <location>
        <begin position="22"/>
        <end position="453"/>
    </location>
</feature>
<proteinExistence type="predicted"/>
<dbReference type="STRING" id="697281.Mahau_0135"/>
<sequence length="453" mass="50875">MKKWSVLLMAIALMISFALFACSNADDMSSKGNDSAGTGTTDTPQSGNNEKVTMRITWWGSQTRHDQTLKVLEMFQQKYPNITFEPEFTAWDGYWEKIAAEAAAGSLPDIWQQDYQYISQYANKNLLLDLQPYVDKGKLNLSDVDQNSIAGGIINDKLYGINLGNNSLCMIYDPEIFKQAGVAEPTPDLTWEDYVNTVKTIYEKTGLYGDENIPGNYFHGLNHYIRQHGPEYELYSEDGTKLGYDNDKWFEEFFNIELDLIKAGAIPLPEVRNEIKTPEDSLLVSKKSAMIGAINSNQIVAVATAAGRPLRMTLLPKAKDQVREGQYIKPSMFFSVTQYTKYPDQAVEFVNYFINDIEANKVMMAERGVPISAKVREALKPSLPDAQKQMFDYVDLVIENSSPIGPPQPAGHAEIDKLLKTLEEQICYEQITPAAAAAKFREEATKILSQNAQ</sequence>
<accession>F3ZVY4</accession>
<dbReference type="OrthoDB" id="9798191at2"/>
<reference evidence="3" key="1">
    <citation type="journal article" date="2011" name="Stand. Genomic Sci.">
        <title>Complete genome sequence of Mahella australiensis type strain (50-1 BON).</title>
        <authorList>
            <person name="Sikorski J."/>
            <person name="Teshima H."/>
            <person name="Nolan M."/>
            <person name="Lucas S."/>
            <person name="Hammon N."/>
            <person name="Deshpande S."/>
            <person name="Cheng J.F."/>
            <person name="Pitluck S."/>
            <person name="Liolios K."/>
            <person name="Pagani I."/>
            <person name="Ivanova N."/>
            <person name="Huntemann M."/>
            <person name="Mavromatis K."/>
            <person name="Ovchinikova G."/>
            <person name="Pati A."/>
            <person name="Tapia R."/>
            <person name="Han C."/>
            <person name="Goodwin L."/>
            <person name="Chen A."/>
            <person name="Palaniappan K."/>
            <person name="Land M."/>
            <person name="Hauser L."/>
            <person name="Ngatchou-Djao O.D."/>
            <person name="Rohde M."/>
            <person name="Pukall R."/>
            <person name="Spring S."/>
            <person name="Abt B."/>
            <person name="Goker M."/>
            <person name="Detter J.C."/>
            <person name="Woyke T."/>
            <person name="Bristow J."/>
            <person name="Markowitz V."/>
            <person name="Hugenholtz P."/>
            <person name="Eisen J.A."/>
            <person name="Kyrpides N.C."/>
            <person name="Klenk H.P."/>
            <person name="Lapidus A."/>
        </authorList>
    </citation>
    <scope>NUCLEOTIDE SEQUENCE [LARGE SCALE GENOMIC DNA]</scope>
    <source>
        <strain evidence="3">50-1 BON</strain>
    </source>
</reference>
<dbReference type="eggNOG" id="COG1653">
    <property type="taxonomic scope" value="Bacteria"/>
</dbReference>
<dbReference type="InterPro" id="IPR006059">
    <property type="entry name" value="SBP"/>
</dbReference>
<dbReference type="Gene3D" id="3.40.190.10">
    <property type="entry name" value="Periplasmic binding protein-like II"/>
    <property type="match status" value="2"/>
</dbReference>
<dbReference type="InterPro" id="IPR050490">
    <property type="entry name" value="Bact_solute-bd_prot1"/>
</dbReference>
<dbReference type="AlphaFoldDB" id="F3ZVY4"/>
<dbReference type="HOGENOM" id="CLU_031285_5_0_9"/>
<dbReference type="SUPFAM" id="SSF53850">
    <property type="entry name" value="Periplasmic binding protein-like II"/>
    <property type="match status" value="1"/>
</dbReference>
<evidence type="ECO:0000313" key="3">
    <source>
        <dbReference type="EMBL" id="AEE95358.1"/>
    </source>
</evidence>
<keyword evidence="2" id="KW-0732">Signal</keyword>
<evidence type="ECO:0000313" key="4">
    <source>
        <dbReference type="Proteomes" id="UP000008457"/>
    </source>
</evidence>
<dbReference type="RefSeq" id="WP_013779792.1">
    <property type="nucleotide sequence ID" value="NC_015520.1"/>
</dbReference>
<dbReference type="PANTHER" id="PTHR43649">
    <property type="entry name" value="ARABINOSE-BINDING PROTEIN-RELATED"/>
    <property type="match status" value="1"/>
</dbReference>
<feature type="signal peptide" evidence="2">
    <location>
        <begin position="1"/>
        <end position="21"/>
    </location>
</feature>
<protein>
    <submittedName>
        <fullName evidence="3">Extracellular solute-binding protein family 1</fullName>
    </submittedName>
</protein>
<name>F3ZVY4_MAHA5</name>
<dbReference type="Pfam" id="PF13416">
    <property type="entry name" value="SBP_bac_8"/>
    <property type="match status" value="1"/>
</dbReference>
<dbReference type="Proteomes" id="UP000008457">
    <property type="component" value="Chromosome"/>
</dbReference>
<gene>
    <name evidence="3" type="ordered locus">Mahau_0135</name>
</gene>
<feature type="region of interest" description="Disordered" evidence="1">
    <location>
        <begin position="30"/>
        <end position="49"/>
    </location>
</feature>
<dbReference type="KEGG" id="mas:Mahau_0135"/>
<evidence type="ECO:0000256" key="2">
    <source>
        <dbReference type="SAM" id="SignalP"/>
    </source>
</evidence>